<dbReference type="RefSeq" id="WP_091037843.1">
    <property type="nucleotide sequence ID" value="NZ_FNAD01000010.1"/>
</dbReference>
<dbReference type="AlphaFoldDB" id="A0A1G6Z6P2"/>
<dbReference type="NCBIfam" id="NF006169">
    <property type="entry name" value="PRK08310.1"/>
    <property type="match status" value="1"/>
</dbReference>
<evidence type="ECO:0000259" key="1">
    <source>
        <dbReference type="Pfam" id="PF01425"/>
    </source>
</evidence>
<gene>
    <name evidence="2" type="ORF">SAMN05216270_11088</name>
</gene>
<dbReference type="PROSITE" id="PS00571">
    <property type="entry name" value="AMIDASES"/>
    <property type="match status" value="1"/>
</dbReference>
<dbReference type="Proteomes" id="UP000198949">
    <property type="component" value="Unassembled WGS sequence"/>
</dbReference>
<dbReference type="InterPro" id="IPR020556">
    <property type="entry name" value="Amidase_CS"/>
</dbReference>
<organism evidence="2 3">
    <name type="scientific">Glycomyces harbinensis</name>
    <dbReference type="NCBI Taxonomy" id="58114"/>
    <lineage>
        <taxon>Bacteria</taxon>
        <taxon>Bacillati</taxon>
        <taxon>Actinomycetota</taxon>
        <taxon>Actinomycetes</taxon>
        <taxon>Glycomycetales</taxon>
        <taxon>Glycomycetaceae</taxon>
        <taxon>Glycomyces</taxon>
    </lineage>
</organism>
<dbReference type="EMBL" id="FNAD01000010">
    <property type="protein sequence ID" value="SDD98339.1"/>
    <property type="molecule type" value="Genomic_DNA"/>
</dbReference>
<accession>A0A1G6Z6P2</accession>
<proteinExistence type="predicted"/>
<dbReference type="SUPFAM" id="SSF75304">
    <property type="entry name" value="Amidase signature (AS) enzymes"/>
    <property type="match status" value="1"/>
</dbReference>
<dbReference type="PANTHER" id="PTHR46310:SF7">
    <property type="entry name" value="AMIDASE 1"/>
    <property type="match status" value="1"/>
</dbReference>
<evidence type="ECO:0000313" key="2">
    <source>
        <dbReference type="EMBL" id="SDD98339.1"/>
    </source>
</evidence>
<name>A0A1G6Z6P2_9ACTN</name>
<dbReference type="Pfam" id="PF01425">
    <property type="entry name" value="Amidase"/>
    <property type="match status" value="1"/>
</dbReference>
<dbReference type="Gene3D" id="3.90.1300.10">
    <property type="entry name" value="Amidase signature (AS) domain"/>
    <property type="match status" value="1"/>
</dbReference>
<dbReference type="STRING" id="58114.SAMN05216270_11088"/>
<reference evidence="3" key="1">
    <citation type="submission" date="2016-10" db="EMBL/GenBank/DDBJ databases">
        <authorList>
            <person name="Varghese N."/>
            <person name="Submissions S."/>
        </authorList>
    </citation>
    <scope>NUCLEOTIDE SEQUENCE [LARGE SCALE GENOMIC DNA]</scope>
    <source>
        <strain evidence="3">CGMCC 4.3516</strain>
    </source>
</reference>
<dbReference type="InterPro" id="IPR036928">
    <property type="entry name" value="AS_sf"/>
</dbReference>
<dbReference type="PANTHER" id="PTHR46310">
    <property type="entry name" value="AMIDASE 1"/>
    <property type="match status" value="1"/>
</dbReference>
<sequence length="388" mass="38927">MSDPFIAAYEDHAGCGGPLTGLRLAVKDLFDLAGTPTGAGNPRWLETHAVPTEDAAAVALLRSAGAKVVGKTVTDELAWSLNGTNAHYGTPDNPAAPGRVPGGSSSGSASAVALGLADIGLGTDTGGSIRVPASYCGLYGLRPTHGRVSLEGAVPLAPTFDTAGVLTRDAATLRAAMGVLLGEPRSSAPITRLLVPEDVWGEISDAVKAAVMPAVEALGIDIDPSPLFAGALEGALGTAPNPVAPLEHARVAYATLQAWEAWQAHGAWIEAEGPEFGPGVKARFANASMIGSAEVAAAGRVRSGVVALVRDRIPAGTALAVPAAPGPAPRIGQEPDREAIVRLTCIAGLSGAPALALPAGAVEDAPVGLQLVATPGGDEVLLALADRR</sequence>
<dbReference type="OrthoDB" id="182039at2"/>
<dbReference type="InterPro" id="IPR023631">
    <property type="entry name" value="Amidase_dom"/>
</dbReference>
<protein>
    <submittedName>
        <fullName evidence="2">Amidase</fullName>
    </submittedName>
</protein>
<keyword evidence="3" id="KW-1185">Reference proteome</keyword>
<feature type="domain" description="Amidase" evidence="1">
    <location>
        <begin position="14"/>
        <end position="382"/>
    </location>
</feature>
<evidence type="ECO:0000313" key="3">
    <source>
        <dbReference type="Proteomes" id="UP000198949"/>
    </source>
</evidence>